<dbReference type="Gene3D" id="1.10.3680.10">
    <property type="entry name" value="TerB-like"/>
    <property type="match status" value="1"/>
</dbReference>
<organism evidence="2 3">
    <name type="scientific">Accumulibacter regalis</name>
    <dbReference type="NCBI Taxonomy" id="522306"/>
    <lineage>
        <taxon>Bacteria</taxon>
        <taxon>Pseudomonadati</taxon>
        <taxon>Pseudomonadota</taxon>
        <taxon>Betaproteobacteria</taxon>
        <taxon>Candidatus Accumulibacter</taxon>
    </lineage>
</organism>
<proteinExistence type="predicted"/>
<dbReference type="eggNOG" id="COG4103">
    <property type="taxonomic scope" value="Bacteria"/>
</dbReference>
<dbReference type="CDD" id="cd07313">
    <property type="entry name" value="terB_like_2"/>
    <property type="match status" value="1"/>
</dbReference>
<dbReference type="SUPFAM" id="SSF158682">
    <property type="entry name" value="TerB-like"/>
    <property type="match status" value="1"/>
</dbReference>
<evidence type="ECO:0000313" key="2">
    <source>
        <dbReference type="EMBL" id="EXI85891.1"/>
    </source>
</evidence>
<gene>
    <name evidence="2" type="ORF">AW11_03304</name>
</gene>
<dbReference type="Proteomes" id="UP000022141">
    <property type="component" value="Unassembled WGS sequence"/>
</dbReference>
<name>A0A011PEA6_ACCRE</name>
<accession>A0A011PEA6</accession>
<feature type="domain" description="Co-chaperone DjlA N-terminal" evidence="1">
    <location>
        <begin position="30"/>
        <end position="146"/>
    </location>
</feature>
<dbReference type="Pfam" id="PF05099">
    <property type="entry name" value="TerB"/>
    <property type="match status" value="1"/>
</dbReference>
<dbReference type="STRING" id="1454004.AW11_03304"/>
<dbReference type="EMBL" id="JEMY01000048">
    <property type="protein sequence ID" value="EXI85891.1"/>
    <property type="molecule type" value="Genomic_DNA"/>
</dbReference>
<evidence type="ECO:0000259" key="1">
    <source>
        <dbReference type="Pfam" id="PF05099"/>
    </source>
</evidence>
<dbReference type="AlphaFoldDB" id="A0A011PEA6"/>
<dbReference type="InterPro" id="IPR007791">
    <property type="entry name" value="DjlA_N"/>
</dbReference>
<comment type="caution">
    <text evidence="2">The sequence shown here is derived from an EMBL/GenBank/DDBJ whole genome shotgun (WGS) entry which is preliminary data.</text>
</comment>
<reference evidence="2" key="1">
    <citation type="submission" date="2014-02" db="EMBL/GenBank/DDBJ databases">
        <title>Expanding our view of genomic diversity in Candidatus Accumulibacter clades.</title>
        <authorList>
            <person name="Skennerton C.T."/>
            <person name="Barr J.J."/>
            <person name="Slater F.R."/>
            <person name="Bond P.L."/>
            <person name="Tyson G.W."/>
        </authorList>
    </citation>
    <scope>NUCLEOTIDE SEQUENCE [LARGE SCALE GENOMIC DNA]</scope>
</reference>
<dbReference type="InterPro" id="IPR029024">
    <property type="entry name" value="TerB-like"/>
</dbReference>
<protein>
    <submittedName>
        <fullName evidence="2">Tellurite resistance protein</fullName>
    </submittedName>
</protein>
<dbReference type="PATRIC" id="fig|1454004.3.peg.3404"/>
<sequence length="158" mass="17485">MIATIREFFNQFIEPGTRQGEAAGDHGLQVATVALLLEMMRMDDRITDAERAATANALREQFHLDTAQLDTLMTLAEEEARAASGYYQFTSLINASCGAQQKVRIIENMWQIALADGHLDAHESHLMRKIANLLYVGHADYIAAKQRARQAAGVPPAM</sequence>
<evidence type="ECO:0000313" key="3">
    <source>
        <dbReference type="Proteomes" id="UP000022141"/>
    </source>
</evidence>
<keyword evidence="3" id="KW-1185">Reference proteome</keyword>